<dbReference type="InterPro" id="IPR014729">
    <property type="entry name" value="Rossmann-like_a/b/a_fold"/>
</dbReference>
<dbReference type="GO" id="GO:0002143">
    <property type="term" value="P:tRNA wobble position uridine thiolation"/>
    <property type="evidence" value="ECO:0007669"/>
    <property type="project" value="TreeGrafter"/>
</dbReference>
<dbReference type="InterPro" id="IPR000541">
    <property type="entry name" value="Ncs6/Tuc1/Ctu1"/>
</dbReference>
<comment type="caution">
    <text evidence="2">The sequence shown here is derived from an EMBL/GenBank/DDBJ whole genome shotgun (WGS) entry which is preliminary data.</text>
</comment>
<dbReference type="NCBIfam" id="TIGR00269">
    <property type="entry name" value="TIGR00269 family protein"/>
    <property type="match status" value="1"/>
</dbReference>
<dbReference type="SUPFAM" id="SSF52402">
    <property type="entry name" value="Adenine nucleotide alpha hydrolases-like"/>
    <property type="match status" value="1"/>
</dbReference>
<evidence type="ECO:0008006" key="3">
    <source>
        <dbReference type="Google" id="ProtNLM"/>
    </source>
</evidence>
<name>X1LGD9_9ZZZZ</name>
<keyword evidence="1" id="KW-0808">Transferase</keyword>
<dbReference type="AlphaFoldDB" id="X1LGD9"/>
<sequence>TLDDMAQTAFLNVLRGDVNSLSRVNPGGSDLPGFVRRIKPYCEVPERESALYAYLEGFRFQELPCPYAGEAMRNDVRGFLSRMENKRPGTMFTVYRTALKLAPERGGTIIMGTCSKCGEPTTGTVCRACQLIDGLREPGPKNA</sequence>
<proteinExistence type="predicted"/>
<accession>X1LGD9</accession>
<dbReference type="EMBL" id="BARV01022075">
    <property type="protein sequence ID" value="GAI18377.1"/>
    <property type="molecule type" value="Genomic_DNA"/>
</dbReference>
<gene>
    <name evidence="2" type="ORF">S06H3_36443</name>
</gene>
<dbReference type="GO" id="GO:0000049">
    <property type="term" value="F:tRNA binding"/>
    <property type="evidence" value="ECO:0007669"/>
    <property type="project" value="InterPro"/>
</dbReference>
<dbReference type="Gene3D" id="3.40.50.620">
    <property type="entry name" value="HUPs"/>
    <property type="match status" value="1"/>
</dbReference>
<organism evidence="2">
    <name type="scientific">marine sediment metagenome</name>
    <dbReference type="NCBI Taxonomy" id="412755"/>
    <lineage>
        <taxon>unclassified sequences</taxon>
        <taxon>metagenomes</taxon>
        <taxon>ecological metagenomes</taxon>
    </lineage>
</organism>
<evidence type="ECO:0000256" key="1">
    <source>
        <dbReference type="ARBA" id="ARBA00022679"/>
    </source>
</evidence>
<dbReference type="PANTHER" id="PTHR11807:SF12">
    <property type="entry name" value="CYTOPLASMIC TRNA 2-THIOLATION PROTEIN 1"/>
    <property type="match status" value="1"/>
</dbReference>
<dbReference type="PANTHER" id="PTHR11807">
    <property type="entry name" value="ATPASES OF THE PP SUPERFAMILY-RELATED"/>
    <property type="match status" value="1"/>
</dbReference>
<feature type="non-terminal residue" evidence="2">
    <location>
        <position position="1"/>
    </location>
</feature>
<dbReference type="GO" id="GO:0002144">
    <property type="term" value="C:cytosolic tRNA wobble base thiouridylase complex"/>
    <property type="evidence" value="ECO:0007669"/>
    <property type="project" value="TreeGrafter"/>
</dbReference>
<dbReference type="GO" id="GO:0016740">
    <property type="term" value="F:transferase activity"/>
    <property type="evidence" value="ECO:0007669"/>
    <property type="project" value="UniProtKB-KW"/>
</dbReference>
<reference evidence="2" key="1">
    <citation type="journal article" date="2014" name="Front. Microbiol.">
        <title>High frequency of phylogenetically diverse reductive dehalogenase-homologous genes in deep subseafloor sedimentary metagenomes.</title>
        <authorList>
            <person name="Kawai M."/>
            <person name="Futagami T."/>
            <person name="Toyoda A."/>
            <person name="Takaki Y."/>
            <person name="Nishi S."/>
            <person name="Hori S."/>
            <person name="Arai W."/>
            <person name="Tsubouchi T."/>
            <person name="Morono Y."/>
            <person name="Uchiyama I."/>
            <person name="Ito T."/>
            <person name="Fujiyama A."/>
            <person name="Inagaki F."/>
            <person name="Takami H."/>
        </authorList>
    </citation>
    <scope>NUCLEOTIDE SEQUENCE</scope>
    <source>
        <strain evidence="2">Expedition CK06-06</strain>
    </source>
</reference>
<evidence type="ECO:0000313" key="2">
    <source>
        <dbReference type="EMBL" id="GAI18377.1"/>
    </source>
</evidence>
<protein>
    <recommendedName>
        <fullName evidence="3">TIGR00269 family protein</fullName>
    </recommendedName>
</protein>